<dbReference type="SMART" id="SM00448">
    <property type="entry name" value="REC"/>
    <property type="match status" value="1"/>
</dbReference>
<dbReference type="InterPro" id="IPR011006">
    <property type="entry name" value="CheY-like_superfamily"/>
</dbReference>
<evidence type="ECO:0000256" key="2">
    <source>
        <dbReference type="ARBA" id="ARBA00023015"/>
    </source>
</evidence>
<feature type="modified residue" description="4-aspartylphosphate" evidence="4">
    <location>
        <position position="62"/>
    </location>
</feature>
<dbReference type="InterPro" id="IPR050595">
    <property type="entry name" value="Bact_response_regulator"/>
</dbReference>
<keyword evidence="7" id="KW-1185">Reference proteome</keyword>
<protein>
    <submittedName>
        <fullName evidence="6">Response regulator</fullName>
    </submittedName>
</protein>
<dbReference type="PROSITE" id="PS50110">
    <property type="entry name" value="RESPONSE_REGULATORY"/>
    <property type="match status" value="1"/>
</dbReference>
<dbReference type="RefSeq" id="WP_220305658.1">
    <property type="nucleotide sequence ID" value="NZ_CP080590.1"/>
</dbReference>
<dbReference type="EMBL" id="CP080590">
    <property type="protein sequence ID" value="QYO77196.1"/>
    <property type="molecule type" value="Genomic_DNA"/>
</dbReference>
<accession>A0ABX8WJN0</accession>
<keyword evidence="1 4" id="KW-0597">Phosphoprotein</keyword>
<dbReference type="Proteomes" id="UP000825799">
    <property type="component" value="Chromosome"/>
</dbReference>
<dbReference type="Pfam" id="PF00072">
    <property type="entry name" value="Response_reg"/>
    <property type="match status" value="1"/>
</dbReference>
<proteinExistence type="predicted"/>
<keyword evidence="3" id="KW-0804">Transcription</keyword>
<reference evidence="6 7" key="1">
    <citation type="submission" date="2021-08" db="EMBL/GenBank/DDBJ databases">
        <title>Devosia salina sp. nov., isolated from the South China Sea sediment.</title>
        <authorList>
            <person name="Zhou Z."/>
        </authorList>
    </citation>
    <scope>NUCLEOTIDE SEQUENCE [LARGE SCALE GENOMIC DNA]</scope>
    <source>
        <strain evidence="6 7">SCS-3</strain>
    </source>
</reference>
<evidence type="ECO:0000259" key="5">
    <source>
        <dbReference type="PROSITE" id="PS50110"/>
    </source>
</evidence>
<evidence type="ECO:0000313" key="7">
    <source>
        <dbReference type="Proteomes" id="UP000825799"/>
    </source>
</evidence>
<dbReference type="SUPFAM" id="SSF52172">
    <property type="entry name" value="CheY-like"/>
    <property type="match status" value="1"/>
</dbReference>
<evidence type="ECO:0000256" key="3">
    <source>
        <dbReference type="ARBA" id="ARBA00023163"/>
    </source>
</evidence>
<organism evidence="6 7">
    <name type="scientific">Devosia salina</name>
    <dbReference type="NCBI Taxonomy" id="2860336"/>
    <lineage>
        <taxon>Bacteria</taxon>
        <taxon>Pseudomonadati</taxon>
        <taxon>Pseudomonadota</taxon>
        <taxon>Alphaproteobacteria</taxon>
        <taxon>Hyphomicrobiales</taxon>
        <taxon>Devosiaceae</taxon>
        <taxon>Devosia</taxon>
    </lineage>
</organism>
<evidence type="ECO:0000313" key="6">
    <source>
        <dbReference type="EMBL" id="QYO77196.1"/>
    </source>
</evidence>
<evidence type="ECO:0000256" key="4">
    <source>
        <dbReference type="PROSITE-ProRule" id="PRU00169"/>
    </source>
</evidence>
<name>A0ABX8WJN0_9HYPH</name>
<dbReference type="Gene3D" id="3.40.50.2300">
    <property type="match status" value="1"/>
</dbReference>
<sequence length="128" mass="14009">MQITPMRGPGTTILVVDDDALITLNTADILKELGHTAIEAFSAHEALTLMQKRSDIDVLITDYAMPGMTGLELAEAARALHPGIPVLLTTGYSDVPEGQSFDYPWLEKPYREEDLTVRLAELLAPMAE</sequence>
<evidence type="ECO:0000256" key="1">
    <source>
        <dbReference type="ARBA" id="ARBA00022553"/>
    </source>
</evidence>
<dbReference type="InterPro" id="IPR001789">
    <property type="entry name" value="Sig_transdc_resp-reg_receiver"/>
</dbReference>
<gene>
    <name evidence="6" type="ORF">K1X15_00895</name>
</gene>
<keyword evidence="2" id="KW-0805">Transcription regulation</keyword>
<dbReference type="PANTHER" id="PTHR44591:SF3">
    <property type="entry name" value="RESPONSE REGULATORY DOMAIN-CONTAINING PROTEIN"/>
    <property type="match status" value="1"/>
</dbReference>
<feature type="domain" description="Response regulatory" evidence="5">
    <location>
        <begin position="12"/>
        <end position="123"/>
    </location>
</feature>
<dbReference type="PANTHER" id="PTHR44591">
    <property type="entry name" value="STRESS RESPONSE REGULATOR PROTEIN 1"/>
    <property type="match status" value="1"/>
</dbReference>